<evidence type="ECO:0000313" key="7">
    <source>
        <dbReference type="Proteomes" id="UP000279594"/>
    </source>
</evidence>
<evidence type="ECO:0000256" key="2">
    <source>
        <dbReference type="ARBA" id="ARBA00023125"/>
    </source>
</evidence>
<proteinExistence type="predicted"/>
<dbReference type="Pfam" id="PF00440">
    <property type="entry name" value="TetR_N"/>
    <property type="match status" value="1"/>
</dbReference>
<dbReference type="PANTHER" id="PTHR30055:SF234">
    <property type="entry name" value="HTH-TYPE TRANSCRIPTIONAL REGULATOR BETI"/>
    <property type="match status" value="1"/>
</dbReference>
<dbReference type="PROSITE" id="PS50977">
    <property type="entry name" value="HTH_TETR_2"/>
    <property type="match status" value="1"/>
</dbReference>
<organism evidence="6 7">
    <name type="scientific">Janthinobacterium agaricidamnosum</name>
    <dbReference type="NCBI Taxonomy" id="55508"/>
    <lineage>
        <taxon>Bacteria</taxon>
        <taxon>Pseudomonadati</taxon>
        <taxon>Pseudomonadota</taxon>
        <taxon>Betaproteobacteria</taxon>
        <taxon>Burkholderiales</taxon>
        <taxon>Oxalobacteraceae</taxon>
        <taxon>Janthinobacterium</taxon>
    </lineage>
</organism>
<gene>
    <name evidence="6" type="ORF">D9M09_00705</name>
</gene>
<keyword evidence="7" id="KW-1185">Reference proteome</keyword>
<keyword evidence="2 4" id="KW-0238">DNA-binding</keyword>
<dbReference type="Proteomes" id="UP000279594">
    <property type="component" value="Chromosome"/>
</dbReference>
<dbReference type="GO" id="GO:0003700">
    <property type="term" value="F:DNA-binding transcription factor activity"/>
    <property type="evidence" value="ECO:0007669"/>
    <property type="project" value="TreeGrafter"/>
</dbReference>
<evidence type="ECO:0000259" key="5">
    <source>
        <dbReference type="PROSITE" id="PS50977"/>
    </source>
</evidence>
<dbReference type="PRINTS" id="PR00455">
    <property type="entry name" value="HTHTETR"/>
</dbReference>
<dbReference type="GO" id="GO:0000976">
    <property type="term" value="F:transcription cis-regulatory region binding"/>
    <property type="evidence" value="ECO:0007669"/>
    <property type="project" value="TreeGrafter"/>
</dbReference>
<dbReference type="PANTHER" id="PTHR30055">
    <property type="entry name" value="HTH-TYPE TRANSCRIPTIONAL REGULATOR RUTR"/>
    <property type="match status" value="1"/>
</dbReference>
<keyword evidence="1" id="KW-0805">Transcription regulation</keyword>
<dbReference type="SUPFAM" id="SSF46689">
    <property type="entry name" value="Homeodomain-like"/>
    <property type="match status" value="1"/>
</dbReference>
<dbReference type="InterPro" id="IPR001647">
    <property type="entry name" value="HTH_TetR"/>
</dbReference>
<protein>
    <submittedName>
        <fullName evidence="6">TetR/AcrR family transcriptional regulator</fullName>
    </submittedName>
</protein>
<dbReference type="InterPro" id="IPR009057">
    <property type="entry name" value="Homeodomain-like_sf"/>
</dbReference>
<dbReference type="Gene3D" id="1.10.357.10">
    <property type="entry name" value="Tetracycline Repressor, domain 2"/>
    <property type="match status" value="1"/>
</dbReference>
<feature type="domain" description="HTH tetR-type" evidence="5">
    <location>
        <begin position="38"/>
        <end position="97"/>
    </location>
</feature>
<feature type="DNA-binding region" description="H-T-H motif" evidence="4">
    <location>
        <begin position="60"/>
        <end position="79"/>
    </location>
</feature>
<reference evidence="6 7" key="1">
    <citation type="submission" date="2018-10" db="EMBL/GenBank/DDBJ databases">
        <title>Effects of UV and annual dynamics of microbial communities in freshwater RAS systems.</title>
        <authorList>
            <person name="Bekkelund A.K."/>
            <person name="Hansen B.R."/>
            <person name="Stokken H."/>
            <person name="Eriksen B.F."/>
            <person name="Kashulin N.A."/>
        </authorList>
    </citation>
    <scope>NUCLEOTIDE SEQUENCE [LARGE SCALE GENOMIC DNA]</scope>
    <source>
        <strain evidence="6 7">BHSEK</strain>
    </source>
</reference>
<dbReference type="InterPro" id="IPR050109">
    <property type="entry name" value="HTH-type_TetR-like_transc_reg"/>
</dbReference>
<accession>A0A3G2E388</accession>
<keyword evidence="3" id="KW-0804">Transcription</keyword>
<dbReference type="EMBL" id="CP033019">
    <property type="protein sequence ID" value="AYM74494.1"/>
    <property type="molecule type" value="Genomic_DNA"/>
</dbReference>
<evidence type="ECO:0000313" key="6">
    <source>
        <dbReference type="EMBL" id="AYM74494.1"/>
    </source>
</evidence>
<name>A0A3G2E388_9BURK</name>
<evidence type="ECO:0000256" key="4">
    <source>
        <dbReference type="PROSITE-ProRule" id="PRU00335"/>
    </source>
</evidence>
<dbReference type="AlphaFoldDB" id="A0A3G2E388"/>
<evidence type="ECO:0000256" key="3">
    <source>
        <dbReference type="ARBA" id="ARBA00023163"/>
    </source>
</evidence>
<evidence type="ECO:0000256" key="1">
    <source>
        <dbReference type="ARBA" id="ARBA00023015"/>
    </source>
</evidence>
<sequence>MFLQLILRCRIMPMKTPKLQDLESPVRRAGRPRRVSPALDSAAILQAALALLEEQGEAFSMRALAQRLGVDAMALYHYYTGKEELLLALMAQRFAALDPRQPPFTQRQGPQRRLLALCALYLELVSTTPYFVRLMARGLVTQADVAERFTALFELAVEALDLDKKTRLRGRDALVDFLHGYALAGRPASETAWHASVGLILAGMAAGRTGG</sequence>